<name>A0A7Z2S702_9SPHN</name>
<evidence type="ECO:0000256" key="1">
    <source>
        <dbReference type="SAM" id="Phobius"/>
    </source>
</evidence>
<keyword evidence="1" id="KW-0472">Membrane</keyword>
<sequence length="231" mass="25047">MAGSDEILSAAQALLARTSPEGRARARRRWERRKQRFVAMARRMFLATLAILIGAIAWGSLIAPLGFGGVMAVALGLILAWVGVILFSAEPAARAEELPQVALAALPQRTEAWLDAQRPALPAPAHRLIDQIGVRLEGLAPSLAGLDEREPAAAEVRRLIGEELPELVKGYQRVPAPLRRQGPDAQLVEGLRLVETEIGRMTEQLASGDLDKLATQGKYLELKYRGDPTAD</sequence>
<protein>
    <recommendedName>
        <fullName evidence="4">5-bromo-4-chloroindolyl phosphate hydrolysis protein</fullName>
    </recommendedName>
</protein>
<feature type="transmembrane region" description="Helical" evidence="1">
    <location>
        <begin position="37"/>
        <end position="59"/>
    </location>
</feature>
<dbReference type="RefSeq" id="WP_160591498.1">
    <property type="nucleotide sequence ID" value="NZ_CP047895.1"/>
</dbReference>
<keyword evidence="3" id="KW-1185">Reference proteome</keyword>
<proteinExistence type="predicted"/>
<evidence type="ECO:0000313" key="3">
    <source>
        <dbReference type="Proteomes" id="UP000464468"/>
    </source>
</evidence>
<evidence type="ECO:0000313" key="2">
    <source>
        <dbReference type="EMBL" id="QHL89866.1"/>
    </source>
</evidence>
<dbReference type="KEGG" id="schy:GVO57_02300"/>
<evidence type="ECO:0008006" key="4">
    <source>
        <dbReference type="Google" id="ProtNLM"/>
    </source>
</evidence>
<accession>A0A7Z2S702</accession>
<feature type="transmembrane region" description="Helical" evidence="1">
    <location>
        <begin position="65"/>
        <end position="87"/>
    </location>
</feature>
<reference evidence="2 3" key="1">
    <citation type="submission" date="2020-01" db="EMBL/GenBank/DDBJ databases">
        <title>Sphingomonas sp. C33 whole genome sequece.</title>
        <authorList>
            <person name="Park C."/>
        </authorList>
    </citation>
    <scope>NUCLEOTIDE SEQUENCE [LARGE SCALE GENOMIC DNA]</scope>
    <source>
        <strain evidence="2 3">C33</strain>
    </source>
</reference>
<organism evidence="2 3">
    <name type="scientific">Sphingomonas changnyeongensis</name>
    <dbReference type="NCBI Taxonomy" id="2698679"/>
    <lineage>
        <taxon>Bacteria</taxon>
        <taxon>Pseudomonadati</taxon>
        <taxon>Pseudomonadota</taxon>
        <taxon>Alphaproteobacteria</taxon>
        <taxon>Sphingomonadales</taxon>
        <taxon>Sphingomonadaceae</taxon>
        <taxon>Sphingomonas</taxon>
    </lineage>
</organism>
<gene>
    <name evidence="2" type="ORF">GVO57_02300</name>
</gene>
<dbReference type="Proteomes" id="UP000464468">
    <property type="component" value="Chromosome"/>
</dbReference>
<dbReference type="AlphaFoldDB" id="A0A7Z2S702"/>
<dbReference type="EMBL" id="CP047895">
    <property type="protein sequence ID" value="QHL89866.1"/>
    <property type="molecule type" value="Genomic_DNA"/>
</dbReference>
<keyword evidence="1" id="KW-0812">Transmembrane</keyword>
<keyword evidence="1" id="KW-1133">Transmembrane helix</keyword>